<gene>
    <name evidence="1" type="ORF">GOODEAATRI_004796</name>
</gene>
<sequence>MRRPHCSFHLPTPLSACCWHHYLNTNTVFLSSSPGRDVLVISLLLLQPLGGGNVGLKGSGTWVAKAEALQLAQVNLCHRTADLTCHKICT</sequence>
<evidence type="ECO:0000313" key="2">
    <source>
        <dbReference type="Proteomes" id="UP001476798"/>
    </source>
</evidence>
<keyword evidence="2" id="KW-1185">Reference proteome</keyword>
<comment type="caution">
    <text evidence="1">The sequence shown here is derived from an EMBL/GenBank/DDBJ whole genome shotgun (WGS) entry which is preliminary data.</text>
</comment>
<dbReference type="EMBL" id="JAHRIO010090167">
    <property type="protein sequence ID" value="MEQ2187449.1"/>
    <property type="molecule type" value="Genomic_DNA"/>
</dbReference>
<reference evidence="1 2" key="1">
    <citation type="submission" date="2021-06" db="EMBL/GenBank/DDBJ databases">
        <authorList>
            <person name="Palmer J.M."/>
        </authorList>
    </citation>
    <scope>NUCLEOTIDE SEQUENCE [LARGE SCALE GENOMIC DNA]</scope>
    <source>
        <strain evidence="1 2">GA_2019</strain>
        <tissue evidence="1">Muscle</tissue>
    </source>
</reference>
<protein>
    <submittedName>
        <fullName evidence="1">Uncharacterized protein</fullName>
    </submittedName>
</protein>
<name>A0ABV0PVD0_9TELE</name>
<evidence type="ECO:0000313" key="1">
    <source>
        <dbReference type="EMBL" id="MEQ2187449.1"/>
    </source>
</evidence>
<proteinExistence type="predicted"/>
<accession>A0ABV0PVD0</accession>
<dbReference type="Proteomes" id="UP001476798">
    <property type="component" value="Unassembled WGS sequence"/>
</dbReference>
<organism evidence="1 2">
    <name type="scientific">Goodea atripinnis</name>
    <dbReference type="NCBI Taxonomy" id="208336"/>
    <lineage>
        <taxon>Eukaryota</taxon>
        <taxon>Metazoa</taxon>
        <taxon>Chordata</taxon>
        <taxon>Craniata</taxon>
        <taxon>Vertebrata</taxon>
        <taxon>Euteleostomi</taxon>
        <taxon>Actinopterygii</taxon>
        <taxon>Neopterygii</taxon>
        <taxon>Teleostei</taxon>
        <taxon>Neoteleostei</taxon>
        <taxon>Acanthomorphata</taxon>
        <taxon>Ovalentaria</taxon>
        <taxon>Atherinomorphae</taxon>
        <taxon>Cyprinodontiformes</taxon>
        <taxon>Goodeidae</taxon>
        <taxon>Goodea</taxon>
    </lineage>
</organism>